<accession>A0A2M9D294</accession>
<dbReference type="InterPro" id="IPR038231">
    <property type="entry name" value="MepB-like_sf"/>
</dbReference>
<sequence length="151" mass="16734">MTIAPLHPDVARAIHALGDVLPEHDQLVAEPDNAEYGAVTTLPAATRFRVAKLTPTKPGFFVTVWRRDTDGTTQPFPSDDGTQHLVVVTRDSNGFGAFIFPLSVLIVRGIVSDGGRGGKRGFRVYPPWADTRNRQAQNTQRWQCEHFHPFS</sequence>
<reference evidence="1 2" key="1">
    <citation type="submission" date="2017-11" db="EMBL/GenBank/DDBJ databases">
        <title>Genomic Encyclopedia of Archaeal and Bacterial Type Strains, Phase II (KMG-II): From Individual Species to Whole Genera.</title>
        <authorList>
            <person name="Goeker M."/>
        </authorList>
    </citation>
    <scope>NUCLEOTIDE SEQUENCE [LARGE SCALE GENOMIC DNA]</scope>
    <source>
        <strain evidence="1 2">DSM 16400</strain>
    </source>
</reference>
<gene>
    <name evidence="1" type="ORF">CLV85_1862</name>
</gene>
<evidence type="ECO:0000313" key="2">
    <source>
        <dbReference type="Proteomes" id="UP000231742"/>
    </source>
</evidence>
<dbReference type="Pfam" id="PF08877">
    <property type="entry name" value="MepB-like"/>
    <property type="match status" value="1"/>
</dbReference>
<dbReference type="Gene3D" id="3.40.1350.140">
    <property type="entry name" value="MepB-like"/>
    <property type="match status" value="1"/>
</dbReference>
<evidence type="ECO:0000313" key="1">
    <source>
        <dbReference type="EMBL" id="PJJ78296.1"/>
    </source>
</evidence>
<organism evidence="1 2">
    <name type="scientific">Salinibacterium amurskyense</name>
    <dbReference type="NCBI Taxonomy" id="205941"/>
    <lineage>
        <taxon>Bacteria</taxon>
        <taxon>Bacillati</taxon>
        <taxon>Actinomycetota</taxon>
        <taxon>Actinomycetes</taxon>
        <taxon>Micrococcales</taxon>
        <taxon>Microbacteriaceae</taxon>
        <taxon>Salinibacterium</taxon>
    </lineage>
</organism>
<name>A0A2M9D294_9MICO</name>
<proteinExistence type="predicted"/>
<dbReference type="EMBL" id="PGFH01000002">
    <property type="protein sequence ID" value="PJJ78296.1"/>
    <property type="molecule type" value="Genomic_DNA"/>
</dbReference>
<dbReference type="OrthoDB" id="4954833at2"/>
<keyword evidence="2" id="KW-1185">Reference proteome</keyword>
<dbReference type="RefSeq" id="WP_100389862.1">
    <property type="nucleotide sequence ID" value="NZ_BMZU01000002.1"/>
</dbReference>
<protein>
    <recommendedName>
        <fullName evidence="3">MepB protein</fullName>
    </recommendedName>
</protein>
<comment type="caution">
    <text evidence="1">The sequence shown here is derived from an EMBL/GenBank/DDBJ whole genome shotgun (WGS) entry which is preliminary data.</text>
</comment>
<dbReference type="InterPro" id="IPR011235">
    <property type="entry name" value="MepB-like"/>
</dbReference>
<dbReference type="Proteomes" id="UP000231742">
    <property type="component" value="Unassembled WGS sequence"/>
</dbReference>
<evidence type="ECO:0008006" key="3">
    <source>
        <dbReference type="Google" id="ProtNLM"/>
    </source>
</evidence>
<dbReference type="AlphaFoldDB" id="A0A2M9D294"/>